<dbReference type="WBParaSite" id="PS1159_v2.g10086.t1">
    <property type="protein sequence ID" value="PS1159_v2.g10086.t1"/>
    <property type="gene ID" value="PS1159_v2.g10086"/>
</dbReference>
<name>A0AC35EUC7_9BILA</name>
<protein>
    <submittedName>
        <fullName evidence="2">Moesin/ezrin/radixin homolog 1</fullName>
    </submittedName>
</protein>
<proteinExistence type="predicted"/>
<evidence type="ECO:0000313" key="1">
    <source>
        <dbReference type="Proteomes" id="UP000887580"/>
    </source>
</evidence>
<sequence>MPGFFRSLSQRFRSASTRQPRQNNGNIRTDMSSQVVESGNARSKQKLQQPPPPKFDQRRECLCKVLLLDGTDVNIIVSKKSLGQDVYDHVYNLLDLEERDYFGLQFTDHYHVQHWLDPLKKLAKQVPIGPPYTFRFRIKFYSSEPMNLREELTRYQFFLQLKQDVQTGRLQCPKDIAVELAAFALQSEFGDYNPREHDVVFVSEFRFHPQQDEQMEADIIEKFKNCRGQTPATAEMNYLNRVKWLELYGVDMHIVEGKDGNEYKLGLTPTGMLVFDGTQKIGLFFWEKIQKLDFRNKKLTLVVEEDADQSNTGQIQLHTFVFDLSSHKACKHLWKCAIEHHTFFRLKFHRPPKQARAQLFRLGSTFKYRGRTEYENVHRDNKPARRTSGSTFERRPSQRYVPRQSYLQKQKFRADMRQQAILNNGINIQKTLDEQNRDPASSLGMGSLSHTNTAAALSPETRLDNLIAGQSANISQLNCSPNALRRIPGSNDKILLSTIPQITVPLTGVNGMQKPPNSNNKTISSFASVMPTTGVHVTTIEINEKGANVFNGNKLMQNQQSAAASAMSTQFYDQNNRRNNNCQSDMKVDSSLETKTTFIPIVQTGRPVMTQNRLVTEL</sequence>
<reference evidence="2" key="1">
    <citation type="submission" date="2022-11" db="UniProtKB">
        <authorList>
            <consortium name="WormBaseParasite"/>
        </authorList>
    </citation>
    <scope>IDENTIFICATION</scope>
</reference>
<organism evidence="1 2">
    <name type="scientific">Panagrolaimus sp. PS1159</name>
    <dbReference type="NCBI Taxonomy" id="55785"/>
    <lineage>
        <taxon>Eukaryota</taxon>
        <taxon>Metazoa</taxon>
        <taxon>Ecdysozoa</taxon>
        <taxon>Nematoda</taxon>
        <taxon>Chromadorea</taxon>
        <taxon>Rhabditida</taxon>
        <taxon>Tylenchina</taxon>
        <taxon>Panagrolaimomorpha</taxon>
        <taxon>Panagrolaimoidea</taxon>
        <taxon>Panagrolaimidae</taxon>
        <taxon>Panagrolaimus</taxon>
    </lineage>
</organism>
<accession>A0AC35EUC7</accession>
<evidence type="ECO:0000313" key="2">
    <source>
        <dbReference type="WBParaSite" id="PS1159_v2.g10086.t1"/>
    </source>
</evidence>
<dbReference type="Proteomes" id="UP000887580">
    <property type="component" value="Unplaced"/>
</dbReference>